<proteinExistence type="predicted"/>
<dbReference type="AlphaFoldDB" id="A0A085MRE5"/>
<feature type="compositionally biased region" description="Basic and acidic residues" evidence="1">
    <location>
        <begin position="35"/>
        <end position="58"/>
    </location>
</feature>
<dbReference type="EMBL" id="KL367736">
    <property type="protein sequence ID" value="KFD59791.1"/>
    <property type="molecule type" value="Genomic_DNA"/>
</dbReference>
<feature type="compositionally biased region" description="Basic and acidic residues" evidence="1">
    <location>
        <begin position="82"/>
        <end position="94"/>
    </location>
</feature>
<feature type="region of interest" description="Disordered" evidence="1">
    <location>
        <begin position="75"/>
        <end position="118"/>
    </location>
</feature>
<gene>
    <name evidence="2" type="ORF">M514_28032</name>
</gene>
<reference evidence="2" key="1">
    <citation type="journal article" date="2014" name="Nat. Genet.">
        <title>Genome and transcriptome of the porcine whipworm Trichuris suis.</title>
        <authorList>
            <person name="Jex A.R."/>
            <person name="Nejsum P."/>
            <person name="Schwarz E.M."/>
            <person name="Hu L."/>
            <person name="Young N.D."/>
            <person name="Hall R.S."/>
            <person name="Korhonen P.K."/>
            <person name="Liao S."/>
            <person name="Thamsborg S."/>
            <person name="Xia J."/>
            <person name="Xu P."/>
            <person name="Wang S."/>
            <person name="Scheerlinck J.P."/>
            <person name="Hofmann A."/>
            <person name="Sternberg P.W."/>
            <person name="Wang J."/>
            <person name="Gasser R.B."/>
        </authorList>
    </citation>
    <scope>NUCLEOTIDE SEQUENCE [LARGE SCALE GENOMIC DNA]</scope>
    <source>
        <strain evidence="2">DCEP-RM93F</strain>
    </source>
</reference>
<feature type="compositionally biased region" description="Basic residues" evidence="1">
    <location>
        <begin position="96"/>
        <end position="110"/>
    </location>
</feature>
<organism evidence="2">
    <name type="scientific">Trichuris suis</name>
    <name type="common">pig whipworm</name>
    <dbReference type="NCBI Taxonomy" id="68888"/>
    <lineage>
        <taxon>Eukaryota</taxon>
        <taxon>Metazoa</taxon>
        <taxon>Ecdysozoa</taxon>
        <taxon>Nematoda</taxon>
        <taxon>Enoplea</taxon>
        <taxon>Dorylaimia</taxon>
        <taxon>Trichinellida</taxon>
        <taxon>Trichuridae</taxon>
        <taxon>Trichuris</taxon>
    </lineage>
</organism>
<name>A0A085MRE5_9BILA</name>
<accession>A0A085MRE5</accession>
<evidence type="ECO:0000256" key="1">
    <source>
        <dbReference type="SAM" id="MobiDB-lite"/>
    </source>
</evidence>
<dbReference type="Proteomes" id="UP000030758">
    <property type="component" value="Unassembled WGS sequence"/>
</dbReference>
<evidence type="ECO:0000313" key="2">
    <source>
        <dbReference type="EMBL" id="KFD59791.1"/>
    </source>
</evidence>
<sequence length="118" mass="14052">MCRQKNVNENEEHTAAVVFDIWRHEDTTALATVLDKEAQQRTDDHNPRTHEKPEDQQQQKHQCADQLFKGFLVQEPQPWMEDWNRRTKKNDSISKTRNHSSNKRRKKMEKKKINSEGG</sequence>
<feature type="region of interest" description="Disordered" evidence="1">
    <location>
        <begin position="35"/>
        <end position="62"/>
    </location>
</feature>
<protein>
    <submittedName>
        <fullName evidence="2">Uncharacterized protein</fullName>
    </submittedName>
</protein>